<dbReference type="InterPro" id="IPR016161">
    <property type="entry name" value="Ald_DH/histidinol_DH"/>
</dbReference>
<accession>A0A6I9WBD3</accession>
<dbReference type="AlphaFoldDB" id="A0A6I9WBD3"/>
<dbReference type="Gene3D" id="3.40.605.10">
    <property type="entry name" value="Aldehyde Dehydrogenase, Chain A, domain 1"/>
    <property type="match status" value="1"/>
</dbReference>
<evidence type="ECO:0000313" key="2">
    <source>
        <dbReference type="RefSeq" id="XP_011638007.2"/>
    </source>
</evidence>
<dbReference type="GO" id="GO:0016491">
    <property type="term" value="F:oxidoreductase activity"/>
    <property type="evidence" value="ECO:0007669"/>
    <property type="project" value="InterPro"/>
</dbReference>
<dbReference type="InterPro" id="IPR016162">
    <property type="entry name" value="Ald_DH_N"/>
</dbReference>
<dbReference type="KEGG" id="pbar:105427793"/>
<dbReference type="SUPFAM" id="SSF53720">
    <property type="entry name" value="ALDH-like"/>
    <property type="match status" value="1"/>
</dbReference>
<proteinExistence type="predicted"/>
<reference evidence="2" key="1">
    <citation type="submission" date="2025-08" db="UniProtKB">
        <authorList>
            <consortium name="RefSeq"/>
        </authorList>
    </citation>
    <scope>IDENTIFICATION</scope>
</reference>
<dbReference type="RefSeq" id="XP_011638007.2">
    <property type="nucleotide sequence ID" value="XM_011639705.2"/>
</dbReference>
<protein>
    <submittedName>
        <fullName evidence="2">Uncharacterized protein LOC105427793</fullName>
    </submittedName>
</protein>
<dbReference type="Proteomes" id="UP000504615">
    <property type="component" value="Unplaced"/>
</dbReference>
<keyword evidence="1" id="KW-1185">Reference proteome</keyword>
<evidence type="ECO:0000313" key="1">
    <source>
        <dbReference type="Proteomes" id="UP000504615"/>
    </source>
</evidence>
<dbReference type="OrthoDB" id="7548642at2759"/>
<dbReference type="GeneID" id="105427793"/>
<organism evidence="1 2">
    <name type="scientific">Pogonomyrmex barbatus</name>
    <name type="common">red harvester ant</name>
    <dbReference type="NCBI Taxonomy" id="144034"/>
    <lineage>
        <taxon>Eukaryota</taxon>
        <taxon>Metazoa</taxon>
        <taxon>Ecdysozoa</taxon>
        <taxon>Arthropoda</taxon>
        <taxon>Hexapoda</taxon>
        <taxon>Insecta</taxon>
        <taxon>Pterygota</taxon>
        <taxon>Neoptera</taxon>
        <taxon>Endopterygota</taxon>
        <taxon>Hymenoptera</taxon>
        <taxon>Apocrita</taxon>
        <taxon>Aculeata</taxon>
        <taxon>Formicoidea</taxon>
        <taxon>Formicidae</taxon>
        <taxon>Myrmicinae</taxon>
        <taxon>Pogonomyrmex</taxon>
    </lineage>
</organism>
<name>A0A6I9WBD3_9HYME</name>
<sequence length="469" mass="55303">MRISKQPRINLMSKYYKELDYIEHKCARQERLKILPMIETPNTNDIIQRLNHAIALINNKDTKSVFNHVDTLYYIDKLIFTYKSLHTYEYKDNTSVIKNSLISDVYKRYKPLLSRQIVDVILFEDSDLYAVICELKWLDNFQNFNQIWVSKSIEKNFVSLVIQYFKKFKCPIHAFQFKEELLTPPVLCKINITCIWSEDIVAAKNLAASLDRNFVFINMMPFQDVVLCMPHMETFQVRNNQLHHSDEDQYIINTIQPTTLKNKKPLKKSPNPFYDYMFYDGVWQKPVNDTYWIQNNVIKAQATRDDIIRCVASSRKAYKDWSSQSTQFRIQALSTLASAIKDSRLSEIVKKWIKFPYWYEFMQFYFQSKVTRIRKPKGIITLMEKDETVLFRKLIQSLIIGNTVIIICTAKTPNLVQYCDIFLKTEIPPGVINLLSCEDVKLLSDSYMASNLSDIYCQFTVSKQIITNF</sequence>
<gene>
    <name evidence="2" type="primary">LOC105427793</name>
</gene>